<proteinExistence type="predicted"/>
<accession>A0ABQ3ICH9</accession>
<dbReference type="InterPro" id="IPR030678">
    <property type="entry name" value="Peptide/Ni-bd"/>
</dbReference>
<evidence type="ECO:0000259" key="2">
    <source>
        <dbReference type="Pfam" id="PF00496"/>
    </source>
</evidence>
<feature type="signal peptide" evidence="1">
    <location>
        <begin position="1"/>
        <end position="22"/>
    </location>
</feature>
<evidence type="ECO:0000313" key="3">
    <source>
        <dbReference type="EMBL" id="GHE79209.1"/>
    </source>
</evidence>
<dbReference type="RefSeq" id="WP_191242951.1">
    <property type="nucleotide sequence ID" value="NZ_BNAU01000001.1"/>
</dbReference>
<evidence type="ECO:0000313" key="4">
    <source>
        <dbReference type="Proteomes" id="UP000605897"/>
    </source>
</evidence>
<sequence length="508" mass="53161">MVTRLRRRASALAVVVAAFALAACSTTTGGGSGSGGAGDGELTVAGTYPIESLDPHALSGGSTGTQLADKAIFSRLLATDPDGKVVGDLATGWGPGADASEWRFTLRPGVTFSDGSPLTAQDVVDSFTRMMTVNGPNAANFTGATMTASSDTEVVLKAPKPDASIPGKLTLFYVIPSGVAPGDTAFFDKPAGSGPFTVTRFVPGEVLELARNEKFSGKPAAMDKVVIRTIPELAARLTALRTGEADVVWGIPDDQLPGLRGDTSLTIETVPSTALFTMWFNSSVPALSDAAVRRAIWQAVDFRTIIEQLYPETGEPADSPVAPAVLGHVAQPPVAYDPAAARAALQAAGFDFGRKLRLQFANAEFRPFVQAVVSDLAEIGVQVEPLEKEQAVFTQDLVALNWDINFQQLTTPTFDAGSNLGRLYPCAARRTGYCNPELDSLLAAAGAATDQAQRVAAYGRASEIIWRDAVGMYPMTAGIAYAWNRGLAGFRPDPSGLPDFATVTAAGA</sequence>
<dbReference type="Gene3D" id="3.40.190.10">
    <property type="entry name" value="Periplasmic binding protein-like II"/>
    <property type="match status" value="1"/>
</dbReference>
<protein>
    <submittedName>
        <fullName evidence="3">Peptide ABC transporter substrate-binding protein</fullName>
    </submittedName>
</protein>
<dbReference type="PANTHER" id="PTHR30290">
    <property type="entry name" value="PERIPLASMIC BINDING COMPONENT OF ABC TRANSPORTER"/>
    <property type="match status" value="1"/>
</dbReference>
<feature type="chain" id="PRO_5045276497" evidence="1">
    <location>
        <begin position="23"/>
        <end position="508"/>
    </location>
</feature>
<dbReference type="Gene3D" id="3.10.105.10">
    <property type="entry name" value="Dipeptide-binding Protein, Domain 3"/>
    <property type="match status" value="1"/>
</dbReference>
<reference evidence="4" key="1">
    <citation type="journal article" date="2019" name="Int. J. Syst. Evol. Microbiol.">
        <title>The Global Catalogue of Microorganisms (GCM) 10K type strain sequencing project: providing services to taxonomists for standard genome sequencing and annotation.</title>
        <authorList>
            <consortium name="The Broad Institute Genomics Platform"/>
            <consortium name="The Broad Institute Genome Sequencing Center for Infectious Disease"/>
            <person name="Wu L."/>
            <person name="Ma J."/>
        </authorList>
    </citation>
    <scope>NUCLEOTIDE SEQUENCE [LARGE SCALE GENOMIC DNA]</scope>
    <source>
        <strain evidence="4">CGMCC 4.7677</strain>
    </source>
</reference>
<comment type="caution">
    <text evidence="3">The sequence shown here is derived from an EMBL/GenBank/DDBJ whole genome shotgun (WGS) entry which is preliminary data.</text>
</comment>
<name>A0ABQ3ICH9_9PSEU</name>
<dbReference type="Pfam" id="PF00496">
    <property type="entry name" value="SBP_bac_5"/>
    <property type="match status" value="1"/>
</dbReference>
<feature type="domain" description="Solute-binding protein family 5" evidence="2">
    <location>
        <begin position="84"/>
        <end position="427"/>
    </location>
</feature>
<keyword evidence="4" id="KW-1185">Reference proteome</keyword>
<keyword evidence="1" id="KW-0732">Signal</keyword>
<evidence type="ECO:0000256" key="1">
    <source>
        <dbReference type="SAM" id="SignalP"/>
    </source>
</evidence>
<dbReference type="PROSITE" id="PS51257">
    <property type="entry name" value="PROKAR_LIPOPROTEIN"/>
    <property type="match status" value="1"/>
</dbReference>
<dbReference type="PIRSF" id="PIRSF002741">
    <property type="entry name" value="MppA"/>
    <property type="match status" value="1"/>
</dbReference>
<organism evidence="3 4">
    <name type="scientific">Amycolatopsis deserti</name>
    <dbReference type="NCBI Taxonomy" id="185696"/>
    <lineage>
        <taxon>Bacteria</taxon>
        <taxon>Bacillati</taxon>
        <taxon>Actinomycetota</taxon>
        <taxon>Actinomycetes</taxon>
        <taxon>Pseudonocardiales</taxon>
        <taxon>Pseudonocardiaceae</taxon>
        <taxon>Amycolatopsis</taxon>
    </lineage>
</organism>
<dbReference type="SUPFAM" id="SSF53850">
    <property type="entry name" value="Periplasmic binding protein-like II"/>
    <property type="match status" value="1"/>
</dbReference>
<dbReference type="CDD" id="cd00995">
    <property type="entry name" value="PBP2_NikA_DppA_OppA_like"/>
    <property type="match status" value="1"/>
</dbReference>
<dbReference type="InterPro" id="IPR000914">
    <property type="entry name" value="SBP_5_dom"/>
</dbReference>
<dbReference type="Gene3D" id="3.90.76.10">
    <property type="entry name" value="Dipeptide-binding Protein, Domain 1"/>
    <property type="match status" value="1"/>
</dbReference>
<dbReference type="EMBL" id="BNAU01000001">
    <property type="protein sequence ID" value="GHE79209.1"/>
    <property type="molecule type" value="Genomic_DNA"/>
</dbReference>
<dbReference type="InterPro" id="IPR039424">
    <property type="entry name" value="SBP_5"/>
</dbReference>
<dbReference type="Proteomes" id="UP000605897">
    <property type="component" value="Unassembled WGS sequence"/>
</dbReference>
<gene>
    <name evidence="3" type="ORF">GCM10017786_06270</name>
</gene>